<evidence type="ECO:0000259" key="2">
    <source>
        <dbReference type="Pfam" id="PF08484"/>
    </source>
</evidence>
<dbReference type="Pfam" id="PF13489">
    <property type="entry name" value="Methyltransf_23"/>
    <property type="match status" value="1"/>
</dbReference>
<evidence type="ECO:0000313" key="3">
    <source>
        <dbReference type="EMBL" id="MBP1965814.1"/>
    </source>
</evidence>
<dbReference type="Proteomes" id="UP001519344">
    <property type="component" value="Unassembled WGS sequence"/>
</dbReference>
<sequence length="440" mass="50776">MVQTMGRTKIHERFYDAADRSIREEKGIKYMETLCRFCNMTLKELFVDLGLSPLSNSFVHENNLHKRNNFYPLHTYVCGHCFLVQLEEFESPDEIFTDYVYFSSYSESWVQHARTYVEVIVERFGLDSNSQVLEIACNDGYLLQFMVEKQIPSIGIEPARNVAEEARKKGVTVLSEFFGSDLASSLVKKGTKADLLIGNNVLAHVPNINDFIIGMKQVLSERGVITMEFPHLLRLIEQNQFDTIYHEHFSYLSFLTVKFMIAEHGLTLFDVEELTTHGGSLRIYAKHEEDETKPITENVTRLELLEFQKGIHCIETYTTFADRVKQIKRNILQFVIDVKNQGKSIVGYGAPAKGNTLLNYCGIGKDMMDYVVDRNPAKQGLYLPGTHIPVFDIEHMYETKPDYVVIMPWNLKEEIFGQISFIRDWGGQFVVWIPEVEVFH</sequence>
<name>A0ABS4I6S0_9BACL</name>
<dbReference type="EMBL" id="JAGGKV010000016">
    <property type="protein sequence ID" value="MBP1965814.1"/>
    <property type="molecule type" value="Genomic_DNA"/>
</dbReference>
<keyword evidence="3" id="KW-0489">Methyltransferase</keyword>
<keyword evidence="3" id="KW-0808">Transferase</keyword>
<dbReference type="Pfam" id="PF08484">
    <property type="entry name" value="Methyltransf_14"/>
    <property type="match status" value="1"/>
</dbReference>
<keyword evidence="4" id="KW-1185">Reference proteome</keyword>
<dbReference type="Gene3D" id="3.40.50.720">
    <property type="entry name" value="NAD(P)-binding Rossmann-like Domain"/>
    <property type="match status" value="1"/>
</dbReference>
<reference evidence="3 4" key="1">
    <citation type="submission" date="2021-03" db="EMBL/GenBank/DDBJ databases">
        <title>Genomic Encyclopedia of Type Strains, Phase IV (KMG-IV): sequencing the most valuable type-strain genomes for metagenomic binning, comparative biology and taxonomic classification.</title>
        <authorList>
            <person name="Goeker M."/>
        </authorList>
    </citation>
    <scope>NUCLEOTIDE SEQUENCE [LARGE SCALE GENOMIC DNA]</scope>
    <source>
        <strain evidence="3 4">DSM 24950</strain>
    </source>
</reference>
<dbReference type="PANTHER" id="PTHR43861:SF5">
    <property type="entry name" value="BLL5978 PROTEIN"/>
    <property type="match status" value="1"/>
</dbReference>
<dbReference type="Gene3D" id="6.20.50.110">
    <property type="entry name" value="Methyltransferase, zinc-binding domain"/>
    <property type="match status" value="1"/>
</dbReference>
<dbReference type="InterPro" id="IPR038576">
    <property type="entry name" value="Methyltransf_Zn-bd_dom_put_sf"/>
</dbReference>
<evidence type="ECO:0000313" key="4">
    <source>
        <dbReference type="Proteomes" id="UP001519344"/>
    </source>
</evidence>
<dbReference type="SUPFAM" id="SSF53335">
    <property type="entry name" value="S-adenosyl-L-methionine-dependent methyltransferases"/>
    <property type="match status" value="1"/>
</dbReference>
<proteinExistence type="predicted"/>
<comment type="caution">
    <text evidence="3">The sequence shown here is derived from an EMBL/GenBank/DDBJ whole genome shotgun (WGS) entry which is preliminary data.</text>
</comment>
<dbReference type="InterPro" id="IPR013691">
    <property type="entry name" value="MeTrfase_14"/>
</dbReference>
<dbReference type="GO" id="GO:0032259">
    <property type="term" value="P:methylation"/>
    <property type="evidence" value="ECO:0007669"/>
    <property type="project" value="UniProtKB-KW"/>
</dbReference>
<protein>
    <submittedName>
        <fullName evidence="3">2-polyprenyl-3-methyl-5-hydroxy-6-metoxy-1, 4-benzoquinol methylase</fullName>
    </submittedName>
</protein>
<dbReference type="Pfam" id="PF08421">
    <property type="entry name" value="Methyltransf_13"/>
    <property type="match status" value="1"/>
</dbReference>
<dbReference type="InterPro" id="IPR013630">
    <property type="entry name" value="Methyltransf_Zn-bd_dom_put"/>
</dbReference>
<feature type="domain" description="C-methyltransferase" evidence="2">
    <location>
        <begin position="276"/>
        <end position="434"/>
    </location>
</feature>
<gene>
    <name evidence="3" type="ORF">J2Z65_005059</name>
</gene>
<dbReference type="Gene3D" id="3.40.50.150">
    <property type="entry name" value="Vaccinia Virus protein VP39"/>
    <property type="match status" value="1"/>
</dbReference>
<accession>A0ABS4I6S0</accession>
<feature type="domain" description="Methyltransferase putative zinc binding" evidence="1">
    <location>
        <begin position="35"/>
        <end position="96"/>
    </location>
</feature>
<dbReference type="GO" id="GO:0008168">
    <property type="term" value="F:methyltransferase activity"/>
    <property type="evidence" value="ECO:0007669"/>
    <property type="project" value="UniProtKB-KW"/>
</dbReference>
<dbReference type="InterPro" id="IPR029063">
    <property type="entry name" value="SAM-dependent_MTases_sf"/>
</dbReference>
<dbReference type="CDD" id="cd02440">
    <property type="entry name" value="AdoMet_MTases"/>
    <property type="match status" value="1"/>
</dbReference>
<dbReference type="PANTHER" id="PTHR43861">
    <property type="entry name" value="TRANS-ACONITATE 2-METHYLTRANSFERASE-RELATED"/>
    <property type="match status" value="1"/>
</dbReference>
<organism evidence="3 4">
    <name type="scientific">Paenibacillus aceris</name>
    <dbReference type="NCBI Taxonomy" id="869555"/>
    <lineage>
        <taxon>Bacteria</taxon>
        <taxon>Bacillati</taxon>
        <taxon>Bacillota</taxon>
        <taxon>Bacilli</taxon>
        <taxon>Bacillales</taxon>
        <taxon>Paenibacillaceae</taxon>
        <taxon>Paenibacillus</taxon>
    </lineage>
</organism>
<evidence type="ECO:0000259" key="1">
    <source>
        <dbReference type="Pfam" id="PF08421"/>
    </source>
</evidence>